<dbReference type="AlphaFoldDB" id="A0A9N8DBJ0"/>
<dbReference type="Proteomes" id="UP001153069">
    <property type="component" value="Unassembled WGS sequence"/>
</dbReference>
<proteinExistence type="predicted"/>
<organism evidence="1 2">
    <name type="scientific">Seminavis robusta</name>
    <dbReference type="NCBI Taxonomy" id="568900"/>
    <lineage>
        <taxon>Eukaryota</taxon>
        <taxon>Sar</taxon>
        <taxon>Stramenopiles</taxon>
        <taxon>Ochrophyta</taxon>
        <taxon>Bacillariophyta</taxon>
        <taxon>Bacillariophyceae</taxon>
        <taxon>Bacillariophycidae</taxon>
        <taxon>Naviculales</taxon>
        <taxon>Naviculaceae</taxon>
        <taxon>Seminavis</taxon>
    </lineage>
</organism>
<name>A0A9N8DBJ0_9STRA</name>
<protein>
    <submittedName>
        <fullName evidence="1">Uncharacterized protein</fullName>
    </submittedName>
</protein>
<sequence length="137" mass="15759">MSTLDPIRINRTVRFKVNNNKEDQKSLARKAKVVKQKKMADEERLKDRRFLDQLVEPRSFVHVARAFVNNRQVGLLLDDFLVQHGITQATPGLTVQEANLSQRLAALAHGNHNIDPQTLRGLRIFFRVEAFTMARTL</sequence>
<dbReference type="EMBL" id="CAICTM010000075">
    <property type="protein sequence ID" value="CAB9500147.1"/>
    <property type="molecule type" value="Genomic_DNA"/>
</dbReference>
<keyword evidence="2" id="KW-1185">Reference proteome</keyword>
<comment type="caution">
    <text evidence="1">The sequence shown here is derived from an EMBL/GenBank/DDBJ whole genome shotgun (WGS) entry which is preliminary data.</text>
</comment>
<evidence type="ECO:0000313" key="2">
    <source>
        <dbReference type="Proteomes" id="UP001153069"/>
    </source>
</evidence>
<evidence type="ECO:0000313" key="1">
    <source>
        <dbReference type="EMBL" id="CAB9500147.1"/>
    </source>
</evidence>
<gene>
    <name evidence="1" type="ORF">SEMRO_76_G041840.1</name>
</gene>
<reference evidence="1" key="1">
    <citation type="submission" date="2020-06" db="EMBL/GenBank/DDBJ databases">
        <authorList>
            <consortium name="Plant Systems Biology data submission"/>
        </authorList>
    </citation>
    <scope>NUCLEOTIDE SEQUENCE</scope>
    <source>
        <strain evidence="1">D6</strain>
    </source>
</reference>
<accession>A0A9N8DBJ0</accession>